<dbReference type="Pfam" id="PF00903">
    <property type="entry name" value="Glyoxalase"/>
    <property type="match status" value="1"/>
</dbReference>
<dbReference type="InterPro" id="IPR028973">
    <property type="entry name" value="PhnB-like"/>
</dbReference>
<organism evidence="2 3">
    <name type="scientific">Comamonas antarctica</name>
    <dbReference type="NCBI Taxonomy" id="2743470"/>
    <lineage>
        <taxon>Bacteria</taxon>
        <taxon>Pseudomonadati</taxon>
        <taxon>Pseudomonadota</taxon>
        <taxon>Betaproteobacteria</taxon>
        <taxon>Burkholderiales</taxon>
        <taxon>Comamonadaceae</taxon>
        <taxon>Comamonas</taxon>
    </lineage>
</organism>
<gene>
    <name evidence="2" type="ORF">HUK68_08035</name>
</gene>
<dbReference type="Gene3D" id="3.10.180.10">
    <property type="entry name" value="2,3-Dihydroxybiphenyl 1,2-Dioxygenase, domain 1"/>
    <property type="match status" value="1"/>
</dbReference>
<keyword evidence="3" id="KW-1185">Reference proteome</keyword>
<protein>
    <submittedName>
        <fullName evidence="2">VOC family protein</fullName>
    </submittedName>
</protein>
<dbReference type="PANTHER" id="PTHR33990:SF1">
    <property type="entry name" value="PROTEIN YJDN"/>
    <property type="match status" value="1"/>
</dbReference>
<name>A0A6N1X4Y3_9BURK</name>
<feature type="domain" description="Glyoxalase/fosfomycin resistance/dioxygenase" evidence="1">
    <location>
        <begin position="11"/>
        <end position="142"/>
    </location>
</feature>
<dbReference type="CDD" id="cd06588">
    <property type="entry name" value="PhnB_like"/>
    <property type="match status" value="1"/>
</dbReference>
<evidence type="ECO:0000313" key="2">
    <source>
        <dbReference type="EMBL" id="QKV52840.1"/>
    </source>
</evidence>
<dbReference type="InterPro" id="IPR004360">
    <property type="entry name" value="Glyas_Fos-R_dOase_dom"/>
</dbReference>
<dbReference type="RefSeq" id="WP_175503717.1">
    <property type="nucleotide sequence ID" value="NZ_CP054840.1"/>
</dbReference>
<sequence length="151" mass="15508">MATTLTPYLSFAGTTRKAFAFYEQALGAKIQAMLRHADMPAPPEGSAADGCGGQPQPSGDGIMHACLELPGGAMLFAGDVPPGVPFKGIEGAMLALQYDTTAQAEAAFAALAEGGQVTMALAPAFWAKTFGMLTDRFGVSWAVNGEPIPLA</sequence>
<dbReference type="PANTHER" id="PTHR33990">
    <property type="entry name" value="PROTEIN YJDN-RELATED"/>
    <property type="match status" value="1"/>
</dbReference>
<dbReference type="InterPro" id="IPR029068">
    <property type="entry name" value="Glyas_Bleomycin-R_OHBP_Dase"/>
</dbReference>
<dbReference type="KEGG" id="aant:HUK68_08035"/>
<dbReference type="AlphaFoldDB" id="A0A6N1X4Y3"/>
<dbReference type="SUPFAM" id="SSF54593">
    <property type="entry name" value="Glyoxalase/Bleomycin resistance protein/Dihydroxybiphenyl dioxygenase"/>
    <property type="match status" value="1"/>
</dbReference>
<evidence type="ECO:0000313" key="3">
    <source>
        <dbReference type="Proteomes" id="UP000509579"/>
    </source>
</evidence>
<reference evidence="2 3" key="1">
    <citation type="submission" date="2020-06" db="EMBL/GenBank/DDBJ databases">
        <title>Acidovorax antarctica sp. nov., isolated from Corinth ice sheet soil, Antarctic Fields Peninsula.</title>
        <authorList>
            <person name="Xu Q."/>
            <person name="Peng F."/>
        </authorList>
    </citation>
    <scope>NUCLEOTIDE SEQUENCE [LARGE SCALE GENOMIC DNA]</scope>
    <source>
        <strain evidence="2 3">16-35-5</strain>
    </source>
</reference>
<evidence type="ECO:0000259" key="1">
    <source>
        <dbReference type="Pfam" id="PF00903"/>
    </source>
</evidence>
<accession>A0A6N1X4Y3</accession>
<dbReference type="Proteomes" id="UP000509579">
    <property type="component" value="Chromosome"/>
</dbReference>
<proteinExistence type="predicted"/>
<dbReference type="EMBL" id="CP054840">
    <property type="protein sequence ID" value="QKV52840.1"/>
    <property type="molecule type" value="Genomic_DNA"/>
</dbReference>